<evidence type="ECO:0000313" key="2">
    <source>
        <dbReference type="Proteomes" id="UP000187203"/>
    </source>
</evidence>
<name>A0A1R3J4Q3_9ROSI</name>
<dbReference type="Proteomes" id="UP000187203">
    <property type="component" value="Unassembled WGS sequence"/>
</dbReference>
<dbReference type="AlphaFoldDB" id="A0A1R3J4Q3"/>
<evidence type="ECO:0000313" key="1">
    <source>
        <dbReference type="EMBL" id="OMO89808.1"/>
    </source>
</evidence>
<reference evidence="2" key="1">
    <citation type="submission" date="2013-09" db="EMBL/GenBank/DDBJ databases">
        <title>Corchorus olitorius genome sequencing.</title>
        <authorList>
            <person name="Alam M."/>
            <person name="Haque M.S."/>
            <person name="Islam M.S."/>
            <person name="Emdad E.M."/>
            <person name="Islam M.M."/>
            <person name="Ahmed B."/>
            <person name="Halim A."/>
            <person name="Hossen Q.M.M."/>
            <person name="Hossain M.Z."/>
            <person name="Ahmed R."/>
            <person name="Khan M.M."/>
            <person name="Islam R."/>
            <person name="Rashid M.M."/>
            <person name="Khan S.A."/>
            <person name="Rahman M.S."/>
            <person name="Alam M."/>
            <person name="Yahiya A.S."/>
            <person name="Khan M.S."/>
            <person name="Azam M.S."/>
            <person name="Haque T."/>
            <person name="Lashkar M.Z.H."/>
            <person name="Akhand A.I."/>
            <person name="Morshed G."/>
            <person name="Roy S."/>
            <person name="Uddin K.S."/>
            <person name="Rabeya T."/>
            <person name="Hossain A.S."/>
            <person name="Chowdhury A."/>
            <person name="Snigdha A.R."/>
            <person name="Mortoza M.S."/>
            <person name="Matin S.A."/>
            <person name="Hoque S.M.E."/>
            <person name="Islam M.K."/>
            <person name="Roy D.K."/>
            <person name="Haider R."/>
            <person name="Moosa M.M."/>
            <person name="Elias S.M."/>
            <person name="Hasan A.M."/>
            <person name="Jahan S."/>
            <person name="Shafiuddin M."/>
            <person name="Mahmood N."/>
            <person name="Shommy N.S."/>
        </authorList>
    </citation>
    <scope>NUCLEOTIDE SEQUENCE [LARGE SCALE GENOMIC DNA]</scope>
    <source>
        <strain evidence="2">cv. O-4</strain>
    </source>
</reference>
<organism evidence="1 2">
    <name type="scientific">Corchorus olitorius</name>
    <dbReference type="NCBI Taxonomy" id="93759"/>
    <lineage>
        <taxon>Eukaryota</taxon>
        <taxon>Viridiplantae</taxon>
        <taxon>Streptophyta</taxon>
        <taxon>Embryophyta</taxon>
        <taxon>Tracheophyta</taxon>
        <taxon>Spermatophyta</taxon>
        <taxon>Magnoliopsida</taxon>
        <taxon>eudicotyledons</taxon>
        <taxon>Gunneridae</taxon>
        <taxon>Pentapetalae</taxon>
        <taxon>rosids</taxon>
        <taxon>malvids</taxon>
        <taxon>Malvales</taxon>
        <taxon>Malvaceae</taxon>
        <taxon>Grewioideae</taxon>
        <taxon>Apeibeae</taxon>
        <taxon>Corchorus</taxon>
    </lineage>
</organism>
<sequence>MALGSMTRAPLPKTWNWVPQKRSYFLIFKTMCMGKNKSSTGQGFDPTMELCGGKREPFGKCPKREEA</sequence>
<protein>
    <submittedName>
        <fullName evidence="1">Uncharacterized protein</fullName>
    </submittedName>
</protein>
<accession>A0A1R3J4Q3</accession>
<comment type="caution">
    <text evidence="1">The sequence shown here is derived from an EMBL/GenBank/DDBJ whole genome shotgun (WGS) entry which is preliminary data.</text>
</comment>
<keyword evidence="2" id="KW-1185">Reference proteome</keyword>
<proteinExistence type="predicted"/>
<dbReference type="EMBL" id="AWUE01016662">
    <property type="protein sequence ID" value="OMO89808.1"/>
    <property type="molecule type" value="Genomic_DNA"/>
</dbReference>
<gene>
    <name evidence="1" type="ORF">COLO4_19584</name>
</gene>